<keyword evidence="4" id="KW-0347">Helicase</keyword>
<evidence type="ECO:0000313" key="4">
    <source>
        <dbReference type="EMBL" id="QJT38469.1"/>
    </source>
</evidence>
<dbReference type="InterPro" id="IPR001650">
    <property type="entry name" value="Helicase_C-like"/>
</dbReference>
<dbReference type="InterPro" id="IPR027417">
    <property type="entry name" value="P-loop_NTPase"/>
</dbReference>
<dbReference type="Proteomes" id="UP000502657">
    <property type="component" value="Chromosome"/>
</dbReference>
<dbReference type="PANTHER" id="PTHR47396:SF1">
    <property type="entry name" value="ATP-DEPENDENT HELICASE IRC3-RELATED"/>
    <property type="match status" value="1"/>
</dbReference>
<feature type="coiled-coil region" evidence="1">
    <location>
        <begin position="5"/>
        <end position="39"/>
    </location>
</feature>
<accession>A0ABX6NRN2</accession>
<dbReference type="Pfam" id="PF22548">
    <property type="entry name" value="AEP-TOTE"/>
    <property type="match status" value="1"/>
</dbReference>
<dbReference type="PROSITE" id="PS51192">
    <property type="entry name" value="HELICASE_ATP_BIND_1"/>
    <property type="match status" value="1"/>
</dbReference>
<name>A0ABX6NRN2_AERME</name>
<evidence type="ECO:0000259" key="3">
    <source>
        <dbReference type="PROSITE" id="PS51194"/>
    </source>
</evidence>
<dbReference type="PANTHER" id="PTHR47396">
    <property type="entry name" value="TYPE I RESTRICTION ENZYME ECOKI R PROTEIN"/>
    <property type="match status" value="1"/>
</dbReference>
<protein>
    <submittedName>
        <fullName evidence="4">DEAD/DEAH box helicase</fullName>
    </submittedName>
</protein>
<proteinExistence type="predicted"/>
<dbReference type="EMBL" id="CP038448">
    <property type="protein sequence ID" value="QJT38469.1"/>
    <property type="molecule type" value="Genomic_DNA"/>
</dbReference>
<gene>
    <name evidence="4" type="ORF">E4188_07950</name>
</gene>
<dbReference type="Gene3D" id="3.40.50.300">
    <property type="entry name" value="P-loop containing nucleotide triphosphate hydrolases"/>
    <property type="match status" value="2"/>
</dbReference>
<evidence type="ECO:0000256" key="1">
    <source>
        <dbReference type="SAM" id="Coils"/>
    </source>
</evidence>
<dbReference type="Pfam" id="PF04851">
    <property type="entry name" value="ResIII"/>
    <property type="match status" value="1"/>
</dbReference>
<keyword evidence="4" id="KW-0547">Nucleotide-binding</keyword>
<sequence length="795" mass="88780">MVMDIEQINHRLQQIAEQIAELELERKHLEIQRSQLARAMVSPPSCTSLSSEQKITLFAERFIGRADVFATRWESKAGKSGYSVACANEWKPGVCLKPKIKCGDCQQRKFLPVLDQTLRAHLTGKCTVGIYPLLPSDMCRLLAADFDKSDWQPAVTALREVCEELGVPCLVERSRSGSGAHVWIFFSELVSAQRARLLGAGLLDKAMERYPKLGFDSYDRLFPNQDHMPAGGFGNLIALPLQYGPRQNGNSTFIDADFNEVVDPWLTLMQTGTMTSAEIEVIIEQFGCELAHAEHTASSETPWEARLPVAKGRIAGCPSQVELVLANMIHVPTASLPSQLVARLKRLATFSNPQFFKTQALRFSTAGIPRHICCARMEENYLSLPRGTQGALLELLAEQDIITELRDERTEGMPLKGIRFLGFLRKEQQLAVNTLAEKDVGILHAPTAFGKTITAIGMIAKRRVNTLVLVHSKELVLQWQERLQSFLADVEIGVVYGGRAKPTGQIDVATYQSLLTRTDNTIKPFAFEYGQVIVDECHHLSAPRYEHLLSELSPRYVMGVTATPQRQDGHQPIIFMQAGPIRFHAKAKEQADFAKTLYCRVVNTTPPAALMDKEHKPHISAVFKWLIEDEVRTDRIVSDIACCIQVGRSPIVLTERRSHAEDLSKRLEALGYQTSTLKGGMKASQIREEKERLAEADVVIATGKYVGEGFDLPRLDTLFLVLPISWKGTLAQYVGRIHRVSDGKVEVQVYDYIDVGHPMLEKMFGRRAKGYASMGYRFEAADLSDFPKQGVITGF</sequence>
<organism evidence="4 5">
    <name type="scientific">Aeromonas media</name>
    <dbReference type="NCBI Taxonomy" id="651"/>
    <lineage>
        <taxon>Bacteria</taxon>
        <taxon>Pseudomonadati</taxon>
        <taxon>Pseudomonadota</taxon>
        <taxon>Gammaproteobacteria</taxon>
        <taxon>Aeromonadales</taxon>
        <taxon>Aeromonadaceae</taxon>
        <taxon>Aeromonas</taxon>
    </lineage>
</organism>
<keyword evidence="1" id="KW-0175">Coiled coil</keyword>
<dbReference type="Pfam" id="PF00271">
    <property type="entry name" value="Helicase_C"/>
    <property type="match status" value="1"/>
</dbReference>
<dbReference type="SUPFAM" id="SSF52540">
    <property type="entry name" value="P-loop containing nucleoside triphosphate hydrolases"/>
    <property type="match status" value="2"/>
</dbReference>
<evidence type="ECO:0000313" key="5">
    <source>
        <dbReference type="Proteomes" id="UP000502657"/>
    </source>
</evidence>
<dbReference type="InterPro" id="IPR050742">
    <property type="entry name" value="Helicase_Restrict-Modif_Enz"/>
</dbReference>
<keyword evidence="4" id="KW-0378">Hydrolase</keyword>
<dbReference type="GO" id="GO:0004386">
    <property type="term" value="F:helicase activity"/>
    <property type="evidence" value="ECO:0007669"/>
    <property type="project" value="UniProtKB-KW"/>
</dbReference>
<dbReference type="CDD" id="cd17926">
    <property type="entry name" value="DEXHc_RE"/>
    <property type="match status" value="1"/>
</dbReference>
<dbReference type="PROSITE" id="PS51194">
    <property type="entry name" value="HELICASE_CTER"/>
    <property type="match status" value="1"/>
</dbReference>
<keyword evidence="4" id="KW-0067">ATP-binding</keyword>
<feature type="domain" description="Helicase C-terminal" evidence="3">
    <location>
        <begin position="635"/>
        <end position="784"/>
    </location>
</feature>
<dbReference type="InterPro" id="IPR054347">
    <property type="entry name" value="TOTE_primase"/>
</dbReference>
<reference evidence="4 5" key="1">
    <citation type="submission" date="2019-03" db="EMBL/GenBank/DDBJ databases">
        <title>Novel transposon Tn6433 accelerates the dissemination of tet(E) in Aeromonas from aerobic biofilm under oxytetracycline stress.</title>
        <authorList>
            <person name="Shi Y."/>
            <person name="Tian Z."/>
            <person name="Zhang Y."/>
            <person name="Zhang H."/>
            <person name="Yang M."/>
        </authorList>
    </citation>
    <scope>NUCLEOTIDE SEQUENCE [LARGE SCALE GENOMIC DNA]</scope>
    <source>
        <strain evidence="4 5">R50-22</strain>
    </source>
</reference>
<evidence type="ECO:0000259" key="2">
    <source>
        <dbReference type="PROSITE" id="PS51192"/>
    </source>
</evidence>
<dbReference type="InterPro" id="IPR006935">
    <property type="entry name" value="Helicase/UvrB_N"/>
</dbReference>
<dbReference type="InterPro" id="IPR014001">
    <property type="entry name" value="Helicase_ATP-bd"/>
</dbReference>
<feature type="domain" description="Helicase ATP-binding" evidence="2">
    <location>
        <begin position="432"/>
        <end position="582"/>
    </location>
</feature>
<dbReference type="SMART" id="SM00487">
    <property type="entry name" value="DEXDc"/>
    <property type="match status" value="1"/>
</dbReference>
<keyword evidence="5" id="KW-1185">Reference proteome</keyword>
<dbReference type="CDD" id="cd18785">
    <property type="entry name" value="SF2_C"/>
    <property type="match status" value="1"/>
</dbReference>